<evidence type="ECO:0000256" key="10">
    <source>
        <dbReference type="ARBA" id="ARBA00048403"/>
    </source>
</evidence>
<evidence type="ECO:0000313" key="12">
    <source>
        <dbReference type="EMBL" id="KAL3310090.1"/>
    </source>
</evidence>
<dbReference type="Gene3D" id="3.40.50.11840">
    <property type="entry name" value="Diphthamide synthesis DPH1/DPH2 domain 1"/>
    <property type="match status" value="1"/>
</dbReference>
<evidence type="ECO:0000256" key="3">
    <source>
        <dbReference type="ARBA" id="ARBA00012221"/>
    </source>
</evidence>
<comment type="catalytic activity">
    <reaction evidence="10 11">
        <text>L-histidyl-[translation elongation factor 2] + S-adenosyl-L-methionine = 2-[(3S)-amino-3-carboxypropyl]-L-histidyl-[translation elongation factor 2] + S-methyl-5'-thioadenosine + H(+)</text>
        <dbReference type="Rhea" id="RHEA:36783"/>
        <dbReference type="Rhea" id="RHEA-COMP:9748"/>
        <dbReference type="Rhea" id="RHEA-COMP:9749"/>
        <dbReference type="ChEBI" id="CHEBI:15378"/>
        <dbReference type="ChEBI" id="CHEBI:17509"/>
        <dbReference type="ChEBI" id="CHEBI:29979"/>
        <dbReference type="ChEBI" id="CHEBI:59789"/>
        <dbReference type="ChEBI" id="CHEBI:73995"/>
        <dbReference type="EC" id="2.5.1.108"/>
    </reaction>
</comment>
<evidence type="ECO:0000256" key="7">
    <source>
        <dbReference type="ARBA" id="ARBA00022723"/>
    </source>
</evidence>
<name>A0ABD2PSB3_9PLAT</name>
<organism evidence="12 13">
    <name type="scientific">Cichlidogyrus casuarinus</name>
    <dbReference type="NCBI Taxonomy" id="1844966"/>
    <lineage>
        <taxon>Eukaryota</taxon>
        <taxon>Metazoa</taxon>
        <taxon>Spiralia</taxon>
        <taxon>Lophotrochozoa</taxon>
        <taxon>Platyhelminthes</taxon>
        <taxon>Monogenea</taxon>
        <taxon>Monopisthocotylea</taxon>
        <taxon>Dactylogyridea</taxon>
        <taxon>Ancyrocephalidae</taxon>
        <taxon>Cichlidogyrus</taxon>
    </lineage>
</organism>
<comment type="cofactor">
    <cofactor evidence="11">
        <name>[4Fe-4S] cluster</name>
        <dbReference type="ChEBI" id="CHEBI:49883"/>
    </cofactor>
    <text evidence="11">Binds 1 [4Fe-4S] cluster per subunit. The cluster is coordinated with 3 cysteines and an exchangeable S-adenosyl-L-methionine.</text>
</comment>
<protein>
    <recommendedName>
        <fullName evidence="4 11">2-(3-amino-3-carboxypropyl)histidine synthase subunit 1</fullName>
        <ecNumber evidence="3 11">2.5.1.108</ecNumber>
    </recommendedName>
</protein>
<dbReference type="NCBIfam" id="TIGR00322">
    <property type="entry name" value="diphth2_R"/>
    <property type="match status" value="1"/>
</dbReference>
<evidence type="ECO:0000256" key="5">
    <source>
        <dbReference type="ARBA" id="ARBA00022679"/>
    </source>
</evidence>
<keyword evidence="8" id="KW-0408">Iron</keyword>
<dbReference type="GO" id="GO:0017183">
    <property type="term" value="P:protein histidyl modification to diphthamide"/>
    <property type="evidence" value="ECO:0007669"/>
    <property type="project" value="UniProtKB-UniRule"/>
</dbReference>
<dbReference type="Gene3D" id="3.40.50.11850">
    <property type="entry name" value="Diphthamide synthesis DPH1/DPH2 domain 2"/>
    <property type="match status" value="1"/>
</dbReference>
<dbReference type="PIRSF" id="PIRSF004967">
    <property type="entry name" value="DPH1"/>
    <property type="match status" value="1"/>
</dbReference>
<comment type="pathway">
    <text evidence="1 11">Protein modification; peptidyl-diphthamide biosynthesis.</text>
</comment>
<keyword evidence="7" id="KW-0479">Metal-binding</keyword>
<evidence type="ECO:0000256" key="4">
    <source>
        <dbReference type="ARBA" id="ARBA00021915"/>
    </source>
</evidence>
<evidence type="ECO:0000256" key="11">
    <source>
        <dbReference type="PIRNR" id="PIRNR004967"/>
    </source>
</evidence>
<evidence type="ECO:0000256" key="1">
    <source>
        <dbReference type="ARBA" id="ARBA00005156"/>
    </source>
</evidence>
<dbReference type="FunFam" id="3.40.50.11840:FF:000001">
    <property type="entry name" value="2-(3-amino-3-carboxypropyl)histidine synthase subunit 1"/>
    <property type="match status" value="1"/>
</dbReference>
<dbReference type="EC" id="2.5.1.108" evidence="3 11"/>
<evidence type="ECO:0000256" key="2">
    <source>
        <dbReference type="ARBA" id="ARBA00010173"/>
    </source>
</evidence>
<dbReference type="InterPro" id="IPR035435">
    <property type="entry name" value="DPH1/DPH2_euk_archaea"/>
</dbReference>
<dbReference type="SFLD" id="SFLDG01121">
    <property type="entry name" value="Diphthamide_biosynthesis"/>
    <property type="match status" value="1"/>
</dbReference>
<dbReference type="FunFam" id="3.40.50.11860:FF:000002">
    <property type="entry name" value="2-(3-amino-3-carboxypropyl)histidine synthase subunit 1"/>
    <property type="match status" value="1"/>
</dbReference>
<dbReference type="InterPro" id="IPR042265">
    <property type="entry name" value="DPH1/DPH2_3"/>
</dbReference>
<dbReference type="AlphaFoldDB" id="A0ABD2PSB3"/>
<keyword evidence="9" id="KW-0411">Iron-sulfur</keyword>
<keyword evidence="6 11" id="KW-0949">S-adenosyl-L-methionine</keyword>
<evidence type="ECO:0000256" key="9">
    <source>
        <dbReference type="ARBA" id="ARBA00023014"/>
    </source>
</evidence>
<keyword evidence="13" id="KW-1185">Reference proteome</keyword>
<dbReference type="PANTHER" id="PTHR10762:SF1">
    <property type="entry name" value="2-(3-AMINO-3-CARBOXYPROPYL)HISTIDINE SYNTHASE SUBUNIT 1"/>
    <property type="match status" value="1"/>
</dbReference>
<dbReference type="GO" id="GO:0090560">
    <property type="term" value="F:2-(3-amino-3-carboxypropyl)histidine synthase activity"/>
    <property type="evidence" value="ECO:0007669"/>
    <property type="project" value="UniProtKB-UniRule"/>
</dbReference>
<comment type="similarity">
    <text evidence="2 11">Belongs to the DPH1/DPH2 family. DPH1 subfamily.</text>
</comment>
<dbReference type="SFLD" id="SFLDS00032">
    <property type="entry name" value="Radical_SAM_3-amino-3-carboxyp"/>
    <property type="match status" value="1"/>
</dbReference>
<keyword evidence="11" id="KW-0004">4Fe-4S</keyword>
<evidence type="ECO:0000313" key="13">
    <source>
        <dbReference type="Proteomes" id="UP001626550"/>
    </source>
</evidence>
<comment type="caution">
    <text evidence="12">The sequence shown here is derived from an EMBL/GenBank/DDBJ whole genome shotgun (WGS) entry which is preliminary data.</text>
</comment>
<comment type="function">
    <text evidence="11">Catalyzes the first step of diphthamide biosynthesis, a post-translational modification of histidine which occurs in elongation factor 2.</text>
</comment>
<dbReference type="InterPro" id="IPR016435">
    <property type="entry name" value="DPH1/DPH2"/>
</dbReference>
<dbReference type="GO" id="GO:0051539">
    <property type="term" value="F:4 iron, 4 sulfur cluster binding"/>
    <property type="evidence" value="ECO:0007669"/>
    <property type="project" value="UniProtKB-UniRule"/>
</dbReference>
<dbReference type="Proteomes" id="UP001626550">
    <property type="component" value="Unassembled WGS sequence"/>
</dbReference>
<dbReference type="FunFam" id="3.40.50.11850:FF:000001">
    <property type="entry name" value="2-(3-amino-3-carboxypropyl)histidine synthase subunit 1"/>
    <property type="match status" value="1"/>
</dbReference>
<accession>A0ABD2PSB3</accession>
<proteinExistence type="inferred from homology"/>
<dbReference type="PANTHER" id="PTHR10762">
    <property type="entry name" value="DIPHTHAMIDE BIOSYNTHESIS PROTEIN"/>
    <property type="match status" value="1"/>
</dbReference>
<dbReference type="InterPro" id="IPR042263">
    <property type="entry name" value="DPH1/DPH2_1"/>
</dbReference>
<dbReference type="InterPro" id="IPR042264">
    <property type="entry name" value="DPH1/DPH2_2"/>
</dbReference>
<reference evidence="12 13" key="1">
    <citation type="submission" date="2024-11" db="EMBL/GenBank/DDBJ databases">
        <title>Adaptive evolution of stress response genes in parasites aligns with host niche diversity.</title>
        <authorList>
            <person name="Hahn C."/>
            <person name="Resl P."/>
        </authorList>
    </citation>
    <scope>NUCLEOTIDE SEQUENCE [LARGE SCALE GENOMIC DNA]</scope>
    <source>
        <strain evidence="12">EGGRZ-B1_66</strain>
        <tissue evidence="12">Body</tissue>
    </source>
</reference>
<gene>
    <name evidence="12" type="primary">DPH1</name>
    <name evidence="12" type="ORF">Ciccas_011349</name>
</gene>
<dbReference type="Gene3D" id="3.40.50.11860">
    <property type="entry name" value="Diphthamide synthesis DPH1/DPH2 domain 3"/>
    <property type="match status" value="1"/>
</dbReference>
<dbReference type="EMBL" id="JBJKFK010003250">
    <property type="protein sequence ID" value="KAL3310090.1"/>
    <property type="molecule type" value="Genomic_DNA"/>
</dbReference>
<evidence type="ECO:0000256" key="6">
    <source>
        <dbReference type="ARBA" id="ARBA00022691"/>
    </source>
</evidence>
<dbReference type="Pfam" id="PF01866">
    <property type="entry name" value="Diphthamide_syn"/>
    <property type="match status" value="1"/>
</dbReference>
<evidence type="ECO:0000256" key="8">
    <source>
        <dbReference type="ARBA" id="ARBA00023004"/>
    </source>
</evidence>
<sequence>MSQVKRINPHKIPDELVNNEALNHIIQTLLPKNYNFEVHKSIWRIKCLKAKHVALQMPEGLLLFATALSEIFKEFGKTDENESIEITILGDVTYGACCVDDFTAKALDVDLMVHYGHSCLIPLQSLSILYVFVTIDFDLKHFVDTVKKHFKVEQHFALVGTIQFVTSIQQAKAALGECGYRIFVPQCMPLSPGEILGCTSPKIEDCEFFIYLGDGRFHLESAMIANPRLPAYQYDPYSKKFTTEGYDHKQMRRNRRAAIQVASKARTFGIILGTLGRQGNPKILDLIRKTITDQGKESFVLLLSEIFPSKLALFGESVDCWVQIACPRLSIDWGTEFDKPILTPYEASVALGIARSWDADLEQYTGDSIVPPLDEKVSYPMDFYAYESRGPWTPNHPENRPQLKSKPIV</sequence>
<dbReference type="GO" id="GO:0046872">
    <property type="term" value="F:metal ion binding"/>
    <property type="evidence" value="ECO:0007669"/>
    <property type="project" value="UniProtKB-KW"/>
</dbReference>
<keyword evidence="5 11" id="KW-0808">Transferase</keyword>